<evidence type="ECO:0000313" key="1">
    <source>
        <dbReference type="EMBL" id="KDS91747.1"/>
    </source>
</evidence>
<proteinExistence type="predicted"/>
<comment type="caution">
    <text evidence="1">The sequence shown here is derived from an EMBL/GenBank/DDBJ whole genome shotgun (WGS) entry which is preliminary data.</text>
</comment>
<evidence type="ECO:0000313" key="2">
    <source>
        <dbReference type="Proteomes" id="UP000053331"/>
    </source>
</evidence>
<dbReference type="OrthoDB" id="319937at2157"/>
<reference evidence="1 2" key="1">
    <citation type="journal article" date="2015" name="Genome Announc.">
        <title>Draft genome sequence of a Halorubrum H3 strain isolated from the burlinskoye salt lake (Altai Krai, Russia).</title>
        <authorList>
            <person name="Rozanov A.S."/>
            <person name="Bryanskaya A.V."/>
            <person name="Malup T.K."/>
            <person name="Kotenko A.V."/>
            <person name="Peltek S.E."/>
        </authorList>
    </citation>
    <scope>NUCLEOTIDE SEQUENCE [LARGE SCALE GENOMIC DNA]</scope>
    <source>
        <strain evidence="1 2">H3</strain>
    </source>
</reference>
<dbReference type="EMBL" id="JNFH02000010">
    <property type="protein sequence ID" value="KDS91747.1"/>
    <property type="molecule type" value="Genomic_DNA"/>
</dbReference>
<sequence>MYADTTRGLETPVRDAASTLTDEYPAALATLIRADRASHDVAQTTLRKFRGEVDLYPDGR</sequence>
<keyword evidence="2" id="KW-1185">Reference proteome</keyword>
<dbReference type="RefSeq" id="WP_050023759.1">
    <property type="nucleotide sequence ID" value="NZ_JNFH02000010.1"/>
</dbReference>
<dbReference type="Proteomes" id="UP000053331">
    <property type="component" value="Unassembled WGS sequence"/>
</dbReference>
<protein>
    <submittedName>
        <fullName evidence="1">Uncharacterized protein</fullName>
    </submittedName>
</protein>
<organism evidence="1 2">
    <name type="scientific">Halorubrum saccharovorum</name>
    <dbReference type="NCBI Taxonomy" id="2248"/>
    <lineage>
        <taxon>Archaea</taxon>
        <taxon>Methanobacteriati</taxon>
        <taxon>Methanobacteriota</taxon>
        <taxon>Stenosarchaea group</taxon>
        <taxon>Halobacteria</taxon>
        <taxon>Halobacteriales</taxon>
        <taxon>Haloferacaceae</taxon>
        <taxon>Halorubrum</taxon>
    </lineage>
</organism>
<accession>A0A081EWF9</accession>
<name>A0A081EWF9_9EURY</name>
<gene>
    <name evidence="1" type="ORF">FK85_19215</name>
</gene>
<dbReference type="AlphaFoldDB" id="A0A081EWF9"/>